<organism evidence="1 2">
    <name type="scientific">Nosocomiicoccus ampullae</name>
    <dbReference type="NCBI Taxonomy" id="489910"/>
    <lineage>
        <taxon>Bacteria</taxon>
        <taxon>Bacillati</taxon>
        <taxon>Bacillota</taxon>
        <taxon>Bacilli</taxon>
        <taxon>Bacillales</taxon>
        <taxon>Staphylococcaceae</taxon>
        <taxon>Nosocomiicoccus</taxon>
    </lineage>
</organism>
<keyword evidence="2" id="KW-1185">Reference proteome</keyword>
<accession>A0A9Q2CZ23</accession>
<evidence type="ECO:0000313" key="1">
    <source>
        <dbReference type="EMBL" id="MBB5175803.1"/>
    </source>
</evidence>
<proteinExistence type="predicted"/>
<dbReference type="AlphaFoldDB" id="A0A9Q2CZ23"/>
<name>A0A9Q2CZ23_9STAP</name>
<sequence>MKLVEFCQSNIEKTSKGTFNHLMDNSDVDVMDYECTNDCGVCSRTAFCIVEGKRIAAKTDEQLLARVLEELQKDDEPDIFDYIKDSL</sequence>
<gene>
    <name evidence="1" type="ORF">HNQ45_000678</name>
</gene>
<comment type="caution">
    <text evidence="1">The sequence shown here is derived from an EMBL/GenBank/DDBJ whole genome shotgun (WGS) entry which is preliminary data.</text>
</comment>
<dbReference type="EMBL" id="JACHHF010000003">
    <property type="protein sequence ID" value="MBB5175803.1"/>
    <property type="molecule type" value="Genomic_DNA"/>
</dbReference>
<dbReference type="RefSeq" id="WP_183673430.1">
    <property type="nucleotide sequence ID" value="NZ_CBCRYX010000002.1"/>
</dbReference>
<protein>
    <submittedName>
        <fullName evidence="1">Uncharacterized protein YuzB (UPF0349 family)</fullName>
    </submittedName>
</protein>
<reference evidence="1 2" key="1">
    <citation type="submission" date="2020-08" db="EMBL/GenBank/DDBJ databases">
        <title>Genomic Encyclopedia of Type Strains, Phase IV (KMG-IV): sequencing the most valuable type-strain genomes for metagenomic binning, comparative biology and taxonomic classification.</title>
        <authorList>
            <person name="Goeker M."/>
        </authorList>
    </citation>
    <scope>NUCLEOTIDE SEQUENCE [LARGE SCALE GENOMIC DNA]</scope>
    <source>
        <strain evidence="1 2">DSM 19163</strain>
    </source>
</reference>
<dbReference type="InterPro" id="IPR009910">
    <property type="entry name" value="DUF1450"/>
</dbReference>
<dbReference type="Proteomes" id="UP000579136">
    <property type="component" value="Unassembled WGS sequence"/>
</dbReference>
<dbReference type="Pfam" id="PF07293">
    <property type="entry name" value="DUF1450"/>
    <property type="match status" value="1"/>
</dbReference>
<evidence type="ECO:0000313" key="2">
    <source>
        <dbReference type="Proteomes" id="UP000579136"/>
    </source>
</evidence>